<accession>A0A852TJU4</accession>
<sequence>MKITKKVRFILLPFVLLIGVTGCMNKKSSENAILKYLEGTYNETFEVETFKEGSTIFKNMYGADKVIVHPKGKPEHVFLAGEDRDHEGEYYDNYVLSKWSDELTKRLKPEISKLLPEDAEYRVLLFVEDGKYDSSMKDMSVDDYLANVNNDVSIELKAAIKSAGKPNVTAYNEPIYQLLQVLKQMDVKSSRVSIGFVDSSADISDYIRTSSVNNTPWSNLDAKVYATIMVDKRFAISDASQIEEYYKEFKE</sequence>
<dbReference type="AlphaFoldDB" id="A0A852TJU4"/>
<organism evidence="1 2">
    <name type="scientific">Neobacillus niacini</name>
    <dbReference type="NCBI Taxonomy" id="86668"/>
    <lineage>
        <taxon>Bacteria</taxon>
        <taxon>Bacillati</taxon>
        <taxon>Bacillota</taxon>
        <taxon>Bacilli</taxon>
        <taxon>Bacillales</taxon>
        <taxon>Bacillaceae</taxon>
        <taxon>Neobacillus</taxon>
    </lineage>
</organism>
<dbReference type="PROSITE" id="PS51257">
    <property type="entry name" value="PROKAR_LIPOPROTEIN"/>
    <property type="match status" value="1"/>
</dbReference>
<evidence type="ECO:0008006" key="3">
    <source>
        <dbReference type="Google" id="ProtNLM"/>
    </source>
</evidence>
<evidence type="ECO:0000313" key="1">
    <source>
        <dbReference type="EMBL" id="NYE09280.1"/>
    </source>
</evidence>
<dbReference type="EMBL" id="JACCBX010000020">
    <property type="protein sequence ID" value="NYE09280.1"/>
    <property type="molecule type" value="Genomic_DNA"/>
</dbReference>
<evidence type="ECO:0000313" key="2">
    <source>
        <dbReference type="Proteomes" id="UP000548423"/>
    </source>
</evidence>
<proteinExistence type="predicted"/>
<name>A0A852TJU4_9BACI</name>
<dbReference type="Proteomes" id="UP000548423">
    <property type="component" value="Unassembled WGS sequence"/>
</dbReference>
<reference evidence="2" key="1">
    <citation type="submission" date="2020-07" db="EMBL/GenBank/DDBJ databases">
        <authorList>
            <person name="Partida-Martinez L."/>
            <person name="Huntemann M."/>
            <person name="Clum A."/>
            <person name="Wang J."/>
            <person name="Palaniappan K."/>
            <person name="Ritter S."/>
            <person name="Chen I.-M."/>
            <person name="Stamatis D."/>
            <person name="Reddy T."/>
            <person name="O'Malley R."/>
            <person name="Daum C."/>
            <person name="Shapiro N."/>
            <person name="Ivanova N."/>
            <person name="Kyrpides N."/>
            <person name="Woyke T."/>
        </authorList>
    </citation>
    <scope>NUCLEOTIDE SEQUENCE [LARGE SCALE GENOMIC DNA]</scope>
    <source>
        <strain evidence="2">AT2.8</strain>
    </source>
</reference>
<protein>
    <recommendedName>
        <fullName evidence="3">Lipoprotein</fullName>
    </recommendedName>
</protein>
<comment type="caution">
    <text evidence="1">The sequence shown here is derived from an EMBL/GenBank/DDBJ whole genome shotgun (WGS) entry which is preliminary data.</text>
</comment>
<gene>
    <name evidence="1" type="ORF">F4694_006151</name>
</gene>
<reference evidence="2" key="2">
    <citation type="submission" date="2020-08" db="EMBL/GenBank/DDBJ databases">
        <title>The Agave Microbiome: Exploring the role of microbial communities in plant adaptations to desert environments.</title>
        <authorList>
            <person name="Partida-Martinez L.P."/>
        </authorList>
    </citation>
    <scope>NUCLEOTIDE SEQUENCE [LARGE SCALE GENOMIC DNA]</scope>
    <source>
        <strain evidence="2">AT2.8</strain>
    </source>
</reference>